<evidence type="ECO:0000313" key="1">
    <source>
        <dbReference type="EMBL" id="CAG8786312.1"/>
    </source>
</evidence>
<name>A0ACA9RBT1_9GLOM</name>
<dbReference type="Proteomes" id="UP000789920">
    <property type="component" value="Unassembled WGS sequence"/>
</dbReference>
<comment type="caution">
    <text evidence="1">The sequence shown here is derived from an EMBL/GenBank/DDBJ whole genome shotgun (WGS) entry which is preliminary data.</text>
</comment>
<evidence type="ECO:0000313" key="2">
    <source>
        <dbReference type="Proteomes" id="UP000789920"/>
    </source>
</evidence>
<protein>
    <submittedName>
        <fullName evidence="1">20675_t:CDS:1</fullName>
    </submittedName>
</protein>
<feature type="non-terminal residue" evidence="1">
    <location>
        <position position="1"/>
    </location>
</feature>
<dbReference type="EMBL" id="CAJVQC010048518">
    <property type="protein sequence ID" value="CAG8786312.1"/>
    <property type="molecule type" value="Genomic_DNA"/>
</dbReference>
<keyword evidence="2" id="KW-1185">Reference proteome</keyword>
<reference evidence="1" key="1">
    <citation type="submission" date="2021-06" db="EMBL/GenBank/DDBJ databases">
        <authorList>
            <person name="Kallberg Y."/>
            <person name="Tangrot J."/>
            <person name="Rosling A."/>
        </authorList>
    </citation>
    <scope>NUCLEOTIDE SEQUENCE</scope>
    <source>
        <strain evidence="1">MA461A</strain>
    </source>
</reference>
<gene>
    <name evidence="1" type="ORF">RPERSI_LOCUS18365</name>
</gene>
<accession>A0ACA9RBT1</accession>
<organism evidence="1 2">
    <name type="scientific">Racocetra persica</name>
    <dbReference type="NCBI Taxonomy" id="160502"/>
    <lineage>
        <taxon>Eukaryota</taxon>
        <taxon>Fungi</taxon>
        <taxon>Fungi incertae sedis</taxon>
        <taxon>Mucoromycota</taxon>
        <taxon>Glomeromycotina</taxon>
        <taxon>Glomeromycetes</taxon>
        <taxon>Diversisporales</taxon>
        <taxon>Gigasporaceae</taxon>
        <taxon>Racocetra</taxon>
    </lineage>
</organism>
<proteinExistence type="predicted"/>
<sequence length="56" mass="6658">CQTRMEKHNKDDIDISTYYKKTYCNETINNIFKDPEPVSLKKGDSFDDFEEAESYI</sequence>